<dbReference type="AlphaFoldDB" id="A0A9N9NMN3"/>
<gene>
    <name evidence="2" type="ORF">FCALED_LOCUS16061</name>
</gene>
<feature type="coiled-coil region" evidence="1">
    <location>
        <begin position="15"/>
        <end position="63"/>
    </location>
</feature>
<accession>A0A9N9NMN3</accession>
<name>A0A9N9NMN3_9GLOM</name>
<reference evidence="2" key="1">
    <citation type="submission" date="2021-06" db="EMBL/GenBank/DDBJ databases">
        <authorList>
            <person name="Kallberg Y."/>
            <person name="Tangrot J."/>
            <person name="Rosling A."/>
        </authorList>
    </citation>
    <scope>NUCLEOTIDE SEQUENCE</scope>
    <source>
        <strain evidence="2">UK204</strain>
    </source>
</reference>
<comment type="caution">
    <text evidence="2">The sequence shown here is derived from an EMBL/GenBank/DDBJ whole genome shotgun (WGS) entry which is preliminary data.</text>
</comment>
<evidence type="ECO:0000256" key="1">
    <source>
        <dbReference type="SAM" id="Coils"/>
    </source>
</evidence>
<proteinExistence type="predicted"/>
<protein>
    <submittedName>
        <fullName evidence="2">6661_t:CDS:1</fullName>
    </submittedName>
</protein>
<evidence type="ECO:0000313" key="3">
    <source>
        <dbReference type="Proteomes" id="UP000789570"/>
    </source>
</evidence>
<organism evidence="2 3">
    <name type="scientific">Funneliformis caledonium</name>
    <dbReference type="NCBI Taxonomy" id="1117310"/>
    <lineage>
        <taxon>Eukaryota</taxon>
        <taxon>Fungi</taxon>
        <taxon>Fungi incertae sedis</taxon>
        <taxon>Mucoromycota</taxon>
        <taxon>Glomeromycotina</taxon>
        <taxon>Glomeromycetes</taxon>
        <taxon>Glomerales</taxon>
        <taxon>Glomeraceae</taxon>
        <taxon>Funneliformis</taxon>
    </lineage>
</organism>
<keyword evidence="3" id="KW-1185">Reference proteome</keyword>
<feature type="non-terminal residue" evidence="2">
    <location>
        <position position="74"/>
    </location>
</feature>
<dbReference type="Proteomes" id="UP000789570">
    <property type="component" value="Unassembled WGS sequence"/>
</dbReference>
<dbReference type="EMBL" id="CAJVPQ010017060">
    <property type="protein sequence ID" value="CAG8747394.1"/>
    <property type="molecule type" value="Genomic_DNA"/>
</dbReference>
<keyword evidence="1" id="KW-0175">Coiled coil</keyword>
<evidence type="ECO:0000313" key="2">
    <source>
        <dbReference type="EMBL" id="CAG8747394.1"/>
    </source>
</evidence>
<feature type="non-terminal residue" evidence="2">
    <location>
        <position position="1"/>
    </location>
</feature>
<sequence length="74" mass="8808">TYELSETKSAMLFNEQDLNNRMEEMSSLERSLEAQESELDKFRESLREKVDLIKQDLKQAEEYAVTLRGSYRKK</sequence>